<keyword evidence="3 10" id="KW-0813">Transport</keyword>
<proteinExistence type="inferred from homology"/>
<dbReference type="PANTHER" id="PTHR31503">
    <property type="entry name" value="VACUOLAR CALCIUM ION TRANSPORTER"/>
    <property type="match status" value="1"/>
</dbReference>
<dbReference type="OrthoDB" id="1699231at2759"/>
<dbReference type="InterPro" id="IPR004798">
    <property type="entry name" value="CAX-like"/>
</dbReference>
<feature type="transmembrane region" description="Helical" evidence="10">
    <location>
        <begin position="140"/>
        <end position="163"/>
    </location>
</feature>
<dbReference type="GO" id="GO:0012505">
    <property type="term" value="C:endomembrane system"/>
    <property type="evidence" value="ECO:0007669"/>
    <property type="project" value="UniProtKB-SubCell"/>
</dbReference>
<dbReference type="NCBIfam" id="TIGR00378">
    <property type="entry name" value="cax"/>
    <property type="match status" value="1"/>
</dbReference>
<feature type="domain" description="Sodium/calcium exchanger membrane region" evidence="12">
    <location>
        <begin position="311"/>
        <end position="438"/>
    </location>
</feature>
<sequence length="485" mass="53759">MARRMSEKPRDGSENTAVERGGTRKPKPGKHEMHLPRFQINHNGHRVTTGIHPDGESGRSGIHPMRFLRICFRSSAPWSKYANILWPVVPVAIAIGFAKRHAHSNTWNLIIFILNYIAMVPAANLIGFGGEELARKLPKVIGIVIETTLGSIVEIVLFAILITKPSTETFNPIQIIQAAILGSILANLLLCIGLCFFVGGLKREEQEFHEAVSEVGSGLMLVAGMALVLPAAYINTLQNSEYAGTGNFELDSLKISRATAIILIISYVVYVWFQTHSHHGLYDEIFEHDELKDEDRHEDLKKEKLTLTECFIALVIAIGCVCCIAYLLVDQIHFIVEERHVKDAFVGLILIPVVEKAAEHLTAIDEAYDNQMNFALSHVLGACIQTVLLNTPIVVFIGWGLGKDMNLAFEPFQAIILILAILCVGSFLRDGKSNYLEGPWSNKLYCSIHIGGSEQWRPLRESEGLKDKATVRGSGKRAVRAISHD</sequence>
<evidence type="ECO:0000256" key="3">
    <source>
        <dbReference type="ARBA" id="ARBA00022448"/>
    </source>
</evidence>
<evidence type="ECO:0000256" key="6">
    <source>
        <dbReference type="ARBA" id="ARBA00022837"/>
    </source>
</evidence>
<dbReference type="PANTHER" id="PTHR31503:SF14">
    <property type="entry name" value="VACUOLAR CALCIUM ION TRANSPORTER"/>
    <property type="match status" value="1"/>
</dbReference>
<evidence type="ECO:0000256" key="8">
    <source>
        <dbReference type="ARBA" id="ARBA00023065"/>
    </source>
</evidence>
<dbReference type="InParanoid" id="K2RLY8"/>
<keyword evidence="8 10" id="KW-0406">Ion transport</keyword>
<dbReference type="GO" id="GO:0006874">
    <property type="term" value="P:intracellular calcium ion homeostasis"/>
    <property type="evidence" value="ECO:0007669"/>
    <property type="project" value="TreeGrafter"/>
</dbReference>
<feature type="transmembrane region" description="Helical" evidence="10">
    <location>
        <begin position="211"/>
        <end position="235"/>
    </location>
</feature>
<dbReference type="Gene3D" id="1.20.1420.30">
    <property type="entry name" value="NCX, central ion-binding region"/>
    <property type="match status" value="2"/>
</dbReference>
<feature type="transmembrane region" description="Helical" evidence="10">
    <location>
        <begin position="175"/>
        <end position="199"/>
    </location>
</feature>
<gene>
    <name evidence="13" type="ORF">MPH_07158</name>
</gene>
<comment type="caution">
    <text evidence="10">Lacks conserved residue(s) required for the propagation of feature annotation.</text>
</comment>
<keyword evidence="10" id="KW-0926">Vacuole</keyword>
<dbReference type="GO" id="GO:0000329">
    <property type="term" value="C:fungal-type vacuole membrane"/>
    <property type="evidence" value="ECO:0007669"/>
    <property type="project" value="TreeGrafter"/>
</dbReference>
<comment type="function">
    <text evidence="10">Has a role in promoting intracellular calcium ion sequestration via the exchange of calcium ions for hydrogen ions across the vacuolar membrane. Involved also in manganese ion homeostasis via its uptake into the vacuole.</text>
</comment>
<feature type="transmembrane region" description="Helical" evidence="10">
    <location>
        <begin position="379"/>
        <end position="401"/>
    </location>
</feature>
<keyword evidence="5 10" id="KW-0812">Transmembrane</keyword>
<feature type="transmembrane region" description="Helical" evidence="10">
    <location>
        <begin position="255"/>
        <end position="273"/>
    </location>
</feature>
<comment type="similarity">
    <text evidence="2 10">Belongs to the Ca(2+):cation antiporter (CaCA) (TC 2.A.19) family.</text>
</comment>
<feature type="region of interest" description="Disordered" evidence="11">
    <location>
        <begin position="1"/>
        <end position="35"/>
    </location>
</feature>
<keyword evidence="9 10" id="KW-0472">Membrane</keyword>
<accession>K2RLY8</accession>
<evidence type="ECO:0000259" key="12">
    <source>
        <dbReference type="Pfam" id="PF01699"/>
    </source>
</evidence>
<evidence type="ECO:0000256" key="4">
    <source>
        <dbReference type="ARBA" id="ARBA00022568"/>
    </source>
</evidence>
<comment type="subcellular location">
    <subcellularLocation>
        <location evidence="1">Endomembrane system</location>
        <topology evidence="1">Multi-pass membrane protein</topology>
    </subcellularLocation>
    <subcellularLocation>
        <location evidence="10">Vacuole membrane</location>
    </subcellularLocation>
</comment>
<dbReference type="InterPro" id="IPR044880">
    <property type="entry name" value="NCX_ion-bd_dom_sf"/>
</dbReference>
<organism evidence="13 14">
    <name type="scientific">Macrophomina phaseolina (strain MS6)</name>
    <name type="common">Charcoal rot fungus</name>
    <dbReference type="NCBI Taxonomy" id="1126212"/>
    <lineage>
        <taxon>Eukaryota</taxon>
        <taxon>Fungi</taxon>
        <taxon>Dikarya</taxon>
        <taxon>Ascomycota</taxon>
        <taxon>Pezizomycotina</taxon>
        <taxon>Dothideomycetes</taxon>
        <taxon>Dothideomycetes incertae sedis</taxon>
        <taxon>Botryosphaeriales</taxon>
        <taxon>Botryosphaeriaceae</taxon>
        <taxon>Macrophomina</taxon>
    </lineage>
</organism>
<evidence type="ECO:0000256" key="7">
    <source>
        <dbReference type="ARBA" id="ARBA00022989"/>
    </source>
</evidence>
<dbReference type="InterPro" id="IPR004713">
    <property type="entry name" value="CaH_exchang"/>
</dbReference>
<evidence type="ECO:0000256" key="9">
    <source>
        <dbReference type="ARBA" id="ARBA00023136"/>
    </source>
</evidence>
<evidence type="ECO:0000313" key="14">
    <source>
        <dbReference type="Proteomes" id="UP000007129"/>
    </source>
</evidence>
<feature type="domain" description="Sodium/calcium exchanger membrane region" evidence="12">
    <location>
        <begin position="108"/>
        <end position="275"/>
    </location>
</feature>
<dbReference type="AlphaFoldDB" id="K2RLY8"/>
<evidence type="ECO:0000256" key="5">
    <source>
        <dbReference type="ARBA" id="ARBA00022692"/>
    </source>
</evidence>
<keyword evidence="7 10" id="KW-1133">Transmembrane helix</keyword>
<feature type="transmembrane region" description="Helical" evidence="10">
    <location>
        <begin position="408"/>
        <end position="428"/>
    </location>
</feature>
<name>K2RLY8_MACPH</name>
<dbReference type="Proteomes" id="UP000007129">
    <property type="component" value="Unassembled WGS sequence"/>
</dbReference>
<feature type="transmembrane region" description="Helical" evidence="10">
    <location>
        <begin position="109"/>
        <end position="128"/>
    </location>
</feature>
<dbReference type="InterPro" id="IPR004837">
    <property type="entry name" value="NaCa_Exmemb"/>
</dbReference>
<evidence type="ECO:0000256" key="2">
    <source>
        <dbReference type="ARBA" id="ARBA00008170"/>
    </source>
</evidence>
<dbReference type="Pfam" id="PF01699">
    <property type="entry name" value="Na_Ca_ex"/>
    <property type="match status" value="2"/>
</dbReference>
<feature type="transmembrane region" description="Helical" evidence="10">
    <location>
        <begin position="310"/>
        <end position="329"/>
    </location>
</feature>
<keyword evidence="4 10" id="KW-0109">Calcium transport</keyword>
<dbReference type="STRING" id="1126212.K2RLY8"/>
<keyword evidence="10" id="KW-0050">Antiport</keyword>
<protein>
    <recommendedName>
        <fullName evidence="10">Vacuolar calcium ion transporter</fullName>
    </recommendedName>
</protein>
<evidence type="ECO:0000256" key="1">
    <source>
        <dbReference type="ARBA" id="ARBA00004127"/>
    </source>
</evidence>
<dbReference type="EMBL" id="AHHD01000293">
    <property type="protein sequence ID" value="EKG15723.1"/>
    <property type="molecule type" value="Genomic_DNA"/>
</dbReference>
<dbReference type="VEuPathDB" id="FungiDB:MPH_07158"/>
<keyword evidence="6 10" id="KW-0106">Calcium</keyword>
<evidence type="ECO:0000256" key="11">
    <source>
        <dbReference type="SAM" id="MobiDB-lite"/>
    </source>
</evidence>
<dbReference type="GO" id="GO:0015369">
    <property type="term" value="F:calcium:proton antiporter activity"/>
    <property type="evidence" value="ECO:0007669"/>
    <property type="project" value="UniProtKB-UniRule"/>
</dbReference>
<evidence type="ECO:0000313" key="13">
    <source>
        <dbReference type="EMBL" id="EKG15723.1"/>
    </source>
</evidence>
<reference evidence="13 14" key="1">
    <citation type="journal article" date="2012" name="BMC Genomics">
        <title>Tools to kill: Genome of one of the most destructive plant pathogenic fungi Macrophomina phaseolina.</title>
        <authorList>
            <person name="Islam M.S."/>
            <person name="Haque M.S."/>
            <person name="Islam M.M."/>
            <person name="Emdad E.M."/>
            <person name="Halim A."/>
            <person name="Hossen Q.M.M."/>
            <person name="Hossain M.Z."/>
            <person name="Ahmed B."/>
            <person name="Rahim S."/>
            <person name="Rahman M.S."/>
            <person name="Alam M.M."/>
            <person name="Hou S."/>
            <person name="Wan X."/>
            <person name="Saito J.A."/>
            <person name="Alam M."/>
        </authorList>
    </citation>
    <scope>NUCLEOTIDE SEQUENCE [LARGE SCALE GENOMIC DNA]</scope>
    <source>
        <strain evidence="13 14">MS6</strain>
    </source>
</reference>
<feature type="compositionally biased region" description="Basic and acidic residues" evidence="11">
    <location>
        <begin position="1"/>
        <end position="13"/>
    </location>
</feature>
<dbReference type="eggNOG" id="KOG1397">
    <property type="taxonomic scope" value="Eukaryota"/>
</dbReference>
<comment type="caution">
    <text evidence="13">The sequence shown here is derived from an EMBL/GenBank/DDBJ whole genome shotgun (WGS) entry which is preliminary data.</text>
</comment>
<dbReference type="FunFam" id="1.20.1420.30:FF:000027">
    <property type="entry name" value="Vacuolar calcium ion transporter"/>
    <property type="match status" value="1"/>
</dbReference>
<dbReference type="HOGENOM" id="CLU_008721_1_1_1"/>
<evidence type="ECO:0000256" key="10">
    <source>
        <dbReference type="RuleBase" id="RU365028"/>
    </source>
</evidence>